<gene>
    <name evidence="3" type="ORF">A6A40_14155</name>
</gene>
<dbReference type="SMART" id="SM00382">
    <property type="entry name" value="AAA"/>
    <property type="match status" value="1"/>
</dbReference>
<dbReference type="GO" id="GO:0005524">
    <property type="term" value="F:ATP binding"/>
    <property type="evidence" value="ECO:0007669"/>
    <property type="project" value="InterPro"/>
</dbReference>
<keyword evidence="4" id="KW-1185">Reference proteome</keyword>
<evidence type="ECO:0000256" key="1">
    <source>
        <dbReference type="SAM" id="MobiDB-lite"/>
    </source>
</evidence>
<evidence type="ECO:0000313" key="3">
    <source>
        <dbReference type="EMBL" id="ANC93256.2"/>
    </source>
</evidence>
<protein>
    <submittedName>
        <fullName evidence="3">AAA family ATPase</fullName>
    </submittedName>
</protein>
<dbReference type="InterPro" id="IPR003593">
    <property type="entry name" value="AAA+_ATPase"/>
</dbReference>
<dbReference type="SUPFAM" id="SSF52540">
    <property type="entry name" value="P-loop containing nucleoside triphosphate hydrolases"/>
    <property type="match status" value="1"/>
</dbReference>
<evidence type="ECO:0000259" key="2">
    <source>
        <dbReference type="SMART" id="SM00382"/>
    </source>
</evidence>
<dbReference type="AlphaFoldDB" id="A0A160JJ80"/>
<feature type="domain" description="AAA+ ATPase" evidence="2">
    <location>
        <begin position="363"/>
        <end position="531"/>
    </location>
</feature>
<dbReference type="InterPro" id="IPR027417">
    <property type="entry name" value="P-loop_NTPase"/>
</dbReference>
<accession>A0A160JJ80</accession>
<dbReference type="GO" id="GO:0016887">
    <property type="term" value="F:ATP hydrolysis activity"/>
    <property type="evidence" value="ECO:0007669"/>
    <property type="project" value="InterPro"/>
</dbReference>
<dbReference type="PANTHER" id="PTHR37291:SF1">
    <property type="entry name" value="TYPE IV METHYL-DIRECTED RESTRICTION ENZYME ECOKMCRB SUBUNIT"/>
    <property type="match status" value="1"/>
</dbReference>
<reference evidence="3 4" key="1">
    <citation type="journal article" date="2013" name="Int. J. Syst. Evol. Microbiol.">
        <title>Azospirillum humicireducens sp. nov., a nitrogen-fixing bacterium isolated from a microbial fuel cell.</title>
        <authorList>
            <person name="Zhou S."/>
            <person name="Han L."/>
            <person name="Wang Y."/>
            <person name="Yang G."/>
            <person name="Zhuang L."/>
            <person name="Hu P."/>
        </authorList>
    </citation>
    <scope>NUCLEOTIDE SEQUENCE [LARGE SCALE GENOMIC DNA]</scope>
    <source>
        <strain evidence="3 4">SgZ-5</strain>
    </source>
</reference>
<dbReference type="InterPro" id="IPR052934">
    <property type="entry name" value="Methyl-DNA_Rec/Restrict_Enz"/>
</dbReference>
<dbReference type="KEGG" id="ahu:A6A40_14155"/>
<organism evidence="3 4">
    <name type="scientific">Azospirillum humicireducens</name>
    <dbReference type="NCBI Taxonomy" id="1226968"/>
    <lineage>
        <taxon>Bacteria</taxon>
        <taxon>Pseudomonadati</taxon>
        <taxon>Pseudomonadota</taxon>
        <taxon>Alphaproteobacteria</taxon>
        <taxon>Rhodospirillales</taxon>
        <taxon>Azospirillaceae</taxon>
        <taxon>Azospirillum</taxon>
    </lineage>
</organism>
<dbReference type="Gene3D" id="3.40.50.300">
    <property type="entry name" value="P-loop containing nucleotide triphosphate hydrolases"/>
    <property type="match status" value="1"/>
</dbReference>
<sequence>MVLMAFPRGILKVKFAECAAEYLPLILDALRDATGKPLSVSQVASAVRGKTSIPSDSFKKSSTNGRSIFENHIRWCGFYLNKASAIVQNRNGLWELKSYGQRLHLSPQGAAKLLEEHKLSFPGGFDEDTRSPFEFQNREPICWLVGAKWSDGSDQFDRFMHEGVWIADPSNPPKDAVRRMQAGDSVVIKAAFVRKKNLPFEYGGKHVSVMRIKATGIILENFGDGNHVKVKWDRVYEPRDWYFYTVRTAITPIYSDNKKSENLLRFIFRNEPQDYSLWLGRPRRGRRRSEKPSENEYPPASSEERSVEEKAVPQVYISDAETVVREVASELVGGYPYTVEQVIADGCFLPETALSAMLAQWRVKKNLILQGPPGTGKTWLAKRLGLALIGADDRETLRTRLRVVQFHPSLSYEDFVRGYRPSGDGRLMLQDGVMMEAIEAAADEPDIPFVLVIEEINRGNPAQILGEMLTLLESTKRKPSEAMELTYRKTPGERVHVPENLHVIGTMNVADRSLALVDLALRRRFAFVDLEPAFGPTWRGWCSERGIGADLLDIIEARIGALNQTIAAAPSLGPQFRIGHSFLTPDETVADPAGWYRAMVETEIGPLLDEHWYDAPDVARAERKKLLAGIAG</sequence>
<evidence type="ECO:0000313" key="4">
    <source>
        <dbReference type="Proteomes" id="UP000077405"/>
    </source>
</evidence>
<dbReference type="EMBL" id="CP015285">
    <property type="protein sequence ID" value="ANC93256.2"/>
    <property type="molecule type" value="Genomic_DNA"/>
</dbReference>
<dbReference type="Proteomes" id="UP000077405">
    <property type="component" value="Chromosome"/>
</dbReference>
<dbReference type="PANTHER" id="PTHR37291">
    <property type="entry name" value="5-METHYLCYTOSINE-SPECIFIC RESTRICTION ENZYME B"/>
    <property type="match status" value="1"/>
</dbReference>
<name>A0A160JJ80_9PROT</name>
<proteinExistence type="predicted"/>
<dbReference type="CDD" id="cd00009">
    <property type="entry name" value="AAA"/>
    <property type="match status" value="1"/>
</dbReference>
<dbReference type="Pfam" id="PF14338">
    <property type="entry name" value="Mrr_N"/>
    <property type="match status" value="1"/>
</dbReference>
<dbReference type="InterPro" id="IPR025745">
    <property type="entry name" value="Mrr-like_N_dom"/>
</dbReference>
<dbReference type="Pfam" id="PF07728">
    <property type="entry name" value="AAA_5"/>
    <property type="match status" value="1"/>
</dbReference>
<feature type="region of interest" description="Disordered" evidence="1">
    <location>
        <begin position="283"/>
        <end position="308"/>
    </location>
</feature>
<dbReference type="STRING" id="1226968.A6A40_14155"/>
<dbReference type="InterPro" id="IPR011704">
    <property type="entry name" value="ATPase_dyneun-rel_AAA"/>
</dbReference>